<name>A0A914PLV0_9BILA</name>
<organism evidence="2 3">
    <name type="scientific">Panagrolaimus davidi</name>
    <dbReference type="NCBI Taxonomy" id="227884"/>
    <lineage>
        <taxon>Eukaryota</taxon>
        <taxon>Metazoa</taxon>
        <taxon>Ecdysozoa</taxon>
        <taxon>Nematoda</taxon>
        <taxon>Chromadorea</taxon>
        <taxon>Rhabditida</taxon>
        <taxon>Tylenchina</taxon>
        <taxon>Panagrolaimomorpha</taxon>
        <taxon>Panagrolaimoidea</taxon>
        <taxon>Panagrolaimidae</taxon>
        <taxon>Panagrolaimus</taxon>
    </lineage>
</organism>
<dbReference type="Proteomes" id="UP000887578">
    <property type="component" value="Unplaced"/>
</dbReference>
<accession>A0A914PLV0</accession>
<keyword evidence="2" id="KW-1185">Reference proteome</keyword>
<proteinExistence type="predicted"/>
<dbReference type="WBParaSite" id="PDA_v2.g15754.t1">
    <property type="protein sequence ID" value="PDA_v2.g15754.t1"/>
    <property type="gene ID" value="PDA_v2.g15754"/>
</dbReference>
<reference evidence="3" key="1">
    <citation type="submission" date="2022-11" db="UniProtKB">
        <authorList>
            <consortium name="WormBaseParasite"/>
        </authorList>
    </citation>
    <scope>IDENTIFICATION</scope>
</reference>
<evidence type="ECO:0000313" key="2">
    <source>
        <dbReference type="Proteomes" id="UP000887578"/>
    </source>
</evidence>
<dbReference type="AlphaFoldDB" id="A0A914PLV0"/>
<evidence type="ECO:0000313" key="3">
    <source>
        <dbReference type="WBParaSite" id="PDA_v2.g15754.t1"/>
    </source>
</evidence>
<sequence>MPGSNVPPQPDPASFVANKVAEETQSNDIVQLAPRNNVFQRYDGSITGDAGNDNEVKKEEGNENTREKSIFSLPEDVGIIVERIVAKKEPVGNSQVFIKEIEIANEYDPYPAILSFKRPSEGTLMSACRKVGIVYDAAAYLFWANNIKVKLVKAHSDSIQPEPWSNGFDCLSLFLTGSHQNGAQMQLNVNQKLYDSVMKANYNDEQLIRMFVKFNDEHFTLIVHWLSCKIGVYENGILKKYGDWTSTTSNELIVLIAKNGETYAPVYGL</sequence>
<protein>
    <submittedName>
        <fullName evidence="3">Uncharacterized protein</fullName>
    </submittedName>
</protein>
<feature type="compositionally biased region" description="Basic and acidic residues" evidence="1">
    <location>
        <begin position="54"/>
        <end position="68"/>
    </location>
</feature>
<evidence type="ECO:0000256" key="1">
    <source>
        <dbReference type="SAM" id="MobiDB-lite"/>
    </source>
</evidence>
<feature type="region of interest" description="Disordered" evidence="1">
    <location>
        <begin position="43"/>
        <end position="68"/>
    </location>
</feature>